<evidence type="ECO:0008006" key="4">
    <source>
        <dbReference type="Google" id="ProtNLM"/>
    </source>
</evidence>
<evidence type="ECO:0000313" key="3">
    <source>
        <dbReference type="Proteomes" id="UP000249065"/>
    </source>
</evidence>
<reference evidence="3" key="1">
    <citation type="submission" date="2018-06" db="EMBL/GenBank/DDBJ databases">
        <authorList>
            <person name="Khan S.A."/>
        </authorList>
    </citation>
    <scope>NUCLEOTIDE SEQUENCE [LARGE SCALE GENOMIC DNA]</scope>
    <source>
        <strain evidence="3">DB-1506</strain>
    </source>
</reference>
<protein>
    <recommendedName>
        <fullName evidence="4">DUF1761 domain-containing protein</fullName>
    </recommendedName>
</protein>
<comment type="caution">
    <text evidence="2">The sequence shown here is derived from an EMBL/GenBank/DDBJ whole genome shotgun (WGS) entry which is preliminary data.</text>
</comment>
<feature type="transmembrane region" description="Helical" evidence="1">
    <location>
        <begin position="86"/>
        <end position="109"/>
    </location>
</feature>
<keyword evidence="1" id="KW-0812">Transmembrane</keyword>
<dbReference type="RefSeq" id="WP_111471008.1">
    <property type="nucleotide sequence ID" value="NZ_QLIX01000013.1"/>
</dbReference>
<keyword evidence="3" id="KW-1185">Reference proteome</keyword>
<sequence length="146" mass="15448">MVRTILAGFIAGALAVLVFHQGTAFLLHHLGNDIPAVVAALGRTAPPFNMAPTRPLGVPTVLSQSFWGGAWGALLALLLTGVRPRAILFSTLFGALALTAVAVSLVPWLKGLPLWNGAIPWRGLLYNGAWGFGTALMLIRPLHLRP</sequence>
<organism evidence="2 3">
    <name type="scientific">Roseicella frigidaeris</name>
    <dbReference type="NCBI Taxonomy" id="2230885"/>
    <lineage>
        <taxon>Bacteria</taxon>
        <taxon>Pseudomonadati</taxon>
        <taxon>Pseudomonadota</taxon>
        <taxon>Alphaproteobacteria</taxon>
        <taxon>Acetobacterales</taxon>
        <taxon>Roseomonadaceae</taxon>
        <taxon>Roseicella</taxon>
    </lineage>
</organism>
<name>A0A327M3Q6_9PROT</name>
<feature type="transmembrane region" description="Helical" evidence="1">
    <location>
        <begin position="121"/>
        <end position="139"/>
    </location>
</feature>
<feature type="transmembrane region" description="Helical" evidence="1">
    <location>
        <begin position="56"/>
        <end position="79"/>
    </location>
</feature>
<gene>
    <name evidence="2" type="ORF">DOO78_16740</name>
</gene>
<accession>A0A327M3Q6</accession>
<dbReference type="OrthoDB" id="7361074at2"/>
<keyword evidence="1" id="KW-1133">Transmembrane helix</keyword>
<keyword evidence="1" id="KW-0472">Membrane</keyword>
<dbReference type="AlphaFoldDB" id="A0A327M3Q6"/>
<evidence type="ECO:0000256" key="1">
    <source>
        <dbReference type="SAM" id="Phobius"/>
    </source>
</evidence>
<evidence type="ECO:0000313" key="2">
    <source>
        <dbReference type="EMBL" id="RAI57891.1"/>
    </source>
</evidence>
<dbReference type="EMBL" id="QLIX01000013">
    <property type="protein sequence ID" value="RAI57891.1"/>
    <property type="molecule type" value="Genomic_DNA"/>
</dbReference>
<dbReference type="Proteomes" id="UP000249065">
    <property type="component" value="Unassembled WGS sequence"/>
</dbReference>
<proteinExistence type="predicted"/>